<evidence type="ECO:0000313" key="1">
    <source>
        <dbReference type="EMBL" id="MBO8464612.1"/>
    </source>
</evidence>
<dbReference type="EMBL" id="JADIME010000013">
    <property type="protein sequence ID" value="MBO8464612.1"/>
    <property type="molecule type" value="Genomic_DNA"/>
</dbReference>
<dbReference type="AlphaFoldDB" id="A0A9D9N8Y4"/>
<reference evidence="1" key="1">
    <citation type="submission" date="2020-10" db="EMBL/GenBank/DDBJ databases">
        <authorList>
            <person name="Gilroy R."/>
        </authorList>
    </citation>
    <scope>NUCLEOTIDE SEQUENCE</scope>
    <source>
        <strain evidence="1">10037</strain>
    </source>
</reference>
<evidence type="ECO:0000313" key="2">
    <source>
        <dbReference type="Proteomes" id="UP000823597"/>
    </source>
</evidence>
<sequence>MTPTQFITSYRTAFGENALLPIAFGFSDSPRAKVKHGIRCIVGAYKMVLDGRDITLEGDFINCMGGRTYLGRGEMTERTATFVSETECYKQTPALVKDYVAGLGIVPAAKPYLNFMRIDHLDSWDGTEGLIFFATPDIVSGLAAWAFYDRNEADTVTVKFGSGCASTITFAIAENRLPDGYRCFLGMTDLSARYLVSSGLLAFTIPSCRLPQMLETLPHTALFNGKAWEKLRTRL</sequence>
<dbReference type="Pfam" id="PF02596">
    <property type="entry name" value="DUF169"/>
    <property type="match status" value="1"/>
</dbReference>
<reference evidence="1" key="2">
    <citation type="journal article" date="2021" name="PeerJ">
        <title>Extensive microbial diversity within the chicken gut microbiome revealed by metagenomics and culture.</title>
        <authorList>
            <person name="Gilroy R."/>
            <person name="Ravi A."/>
            <person name="Getino M."/>
            <person name="Pursley I."/>
            <person name="Horton D.L."/>
            <person name="Alikhan N.F."/>
            <person name="Baker D."/>
            <person name="Gharbi K."/>
            <person name="Hall N."/>
            <person name="Watson M."/>
            <person name="Adriaenssens E.M."/>
            <person name="Foster-Nyarko E."/>
            <person name="Jarju S."/>
            <person name="Secka A."/>
            <person name="Antonio M."/>
            <person name="Oren A."/>
            <person name="Chaudhuri R.R."/>
            <person name="La Ragione R."/>
            <person name="Hildebrand F."/>
            <person name="Pallen M.J."/>
        </authorList>
    </citation>
    <scope>NUCLEOTIDE SEQUENCE</scope>
    <source>
        <strain evidence="1">10037</strain>
    </source>
</reference>
<proteinExistence type="predicted"/>
<gene>
    <name evidence="1" type="ORF">IAB93_01285</name>
</gene>
<organism evidence="1 2">
    <name type="scientific">Candidatus Merdivivens pullistercoris</name>
    <dbReference type="NCBI Taxonomy" id="2840873"/>
    <lineage>
        <taxon>Bacteria</taxon>
        <taxon>Pseudomonadati</taxon>
        <taxon>Bacteroidota</taxon>
        <taxon>Bacteroidia</taxon>
        <taxon>Bacteroidales</taxon>
        <taxon>Muribaculaceae</taxon>
        <taxon>Muribaculaceae incertae sedis</taxon>
        <taxon>Candidatus Merdivivens</taxon>
    </lineage>
</organism>
<name>A0A9D9N8Y4_9BACT</name>
<protein>
    <submittedName>
        <fullName evidence="1">DUF169 domain-containing protein</fullName>
    </submittedName>
</protein>
<accession>A0A9D9N8Y4</accession>
<dbReference type="InterPro" id="IPR003748">
    <property type="entry name" value="DUF169"/>
</dbReference>
<comment type="caution">
    <text evidence="1">The sequence shown here is derived from an EMBL/GenBank/DDBJ whole genome shotgun (WGS) entry which is preliminary data.</text>
</comment>
<dbReference type="Proteomes" id="UP000823597">
    <property type="component" value="Unassembled WGS sequence"/>
</dbReference>